<keyword evidence="1" id="KW-0472">Membrane</keyword>
<organism evidence="2 3">
    <name type="scientific">Clavibacter michiganensis</name>
    <dbReference type="NCBI Taxonomy" id="28447"/>
    <lineage>
        <taxon>Bacteria</taxon>
        <taxon>Bacillati</taxon>
        <taxon>Actinomycetota</taxon>
        <taxon>Actinomycetes</taxon>
        <taxon>Micrococcales</taxon>
        <taxon>Microbacteriaceae</taxon>
        <taxon>Clavibacter</taxon>
    </lineage>
</organism>
<evidence type="ECO:0000313" key="2">
    <source>
        <dbReference type="EMBL" id="PPF70989.1"/>
    </source>
</evidence>
<proteinExistence type="predicted"/>
<comment type="caution">
    <text evidence="2">The sequence shown here is derived from an EMBL/GenBank/DDBJ whole genome shotgun (WGS) entry which is preliminary data.</text>
</comment>
<feature type="transmembrane region" description="Helical" evidence="1">
    <location>
        <begin position="20"/>
        <end position="50"/>
    </location>
</feature>
<keyword evidence="1" id="KW-1133">Transmembrane helix</keyword>
<sequence length="72" mass="7996">MSVEPDFKLSAARPLVGVLAAALIALIVIGQYVWAVVVAILLVLSIVLILRWQKDRRAEYTNPRQHDGTEEV</sequence>
<accession>A0A2S5VY59</accession>
<dbReference type="EMBL" id="PSXY01000002">
    <property type="protein sequence ID" value="PPF70989.1"/>
    <property type="molecule type" value="Genomic_DNA"/>
</dbReference>
<keyword evidence="1" id="KW-0812">Transmembrane</keyword>
<name>A0A2S5VY59_9MICO</name>
<dbReference type="AlphaFoldDB" id="A0A2S5VY59"/>
<gene>
    <name evidence="2" type="ORF">C5E16_01705</name>
</gene>
<evidence type="ECO:0000256" key="1">
    <source>
        <dbReference type="SAM" id="Phobius"/>
    </source>
</evidence>
<evidence type="ECO:0000313" key="3">
    <source>
        <dbReference type="Proteomes" id="UP000239241"/>
    </source>
</evidence>
<reference evidence="2 3" key="1">
    <citation type="submission" date="2018-02" db="EMBL/GenBank/DDBJ databases">
        <title>Bacteriophage NCPPB3778 and a type I-E CRISPR drive the evolution of the US Biological Select Agent, Rathayibacter toxicus.</title>
        <authorList>
            <person name="Davis E.W.II."/>
            <person name="Tabima J.F."/>
            <person name="Weisberg A.J."/>
            <person name="Lopes L.D."/>
            <person name="Wiseman M.S."/>
            <person name="Wiseman M.S."/>
            <person name="Pupko T."/>
            <person name="Belcher M.S."/>
            <person name="Sechler A.J."/>
            <person name="Tancos M.A."/>
            <person name="Schroeder B.K."/>
            <person name="Murray T.D."/>
            <person name="Luster D.G."/>
            <person name="Schneider W.L."/>
            <person name="Rogers E."/>
            <person name="Andreote F.D."/>
            <person name="Grunwald N.J."/>
            <person name="Putnam M.L."/>
            <person name="Chang J.H."/>
        </authorList>
    </citation>
    <scope>NUCLEOTIDE SEQUENCE [LARGE SCALE GENOMIC DNA]</scope>
    <source>
        <strain evidence="2 3">AY1B3</strain>
    </source>
</reference>
<dbReference type="Proteomes" id="UP000239241">
    <property type="component" value="Unassembled WGS sequence"/>
</dbReference>
<protein>
    <submittedName>
        <fullName evidence="2">Uncharacterized protein</fullName>
    </submittedName>
</protein>